<protein>
    <submittedName>
        <fullName evidence="2">Uncharacterized protein</fullName>
    </submittedName>
</protein>
<evidence type="ECO:0000256" key="1">
    <source>
        <dbReference type="SAM" id="Phobius"/>
    </source>
</evidence>
<keyword evidence="1" id="KW-0472">Membrane</keyword>
<evidence type="ECO:0000313" key="2">
    <source>
        <dbReference type="EMBL" id="SDO78148.1"/>
    </source>
</evidence>
<dbReference type="OrthoDB" id="7906687at2"/>
<dbReference type="AlphaFoldDB" id="A0A1H0MCF0"/>
<dbReference type="InterPro" id="IPR046087">
    <property type="entry name" value="DUF6105"/>
</dbReference>
<evidence type="ECO:0000313" key="3">
    <source>
        <dbReference type="Proteomes" id="UP000198793"/>
    </source>
</evidence>
<organism evidence="2 3">
    <name type="scientific">Aureimonas jatrophae</name>
    <dbReference type="NCBI Taxonomy" id="1166073"/>
    <lineage>
        <taxon>Bacteria</taxon>
        <taxon>Pseudomonadati</taxon>
        <taxon>Pseudomonadota</taxon>
        <taxon>Alphaproteobacteria</taxon>
        <taxon>Hyphomicrobiales</taxon>
        <taxon>Aurantimonadaceae</taxon>
        <taxon>Aureimonas</taxon>
    </lineage>
</organism>
<keyword evidence="1" id="KW-0812">Transmembrane</keyword>
<name>A0A1H0MCF0_9HYPH</name>
<dbReference type="RefSeq" id="WP_090676679.1">
    <property type="nucleotide sequence ID" value="NZ_FNIT01000013.1"/>
</dbReference>
<feature type="transmembrane region" description="Helical" evidence="1">
    <location>
        <begin position="59"/>
        <end position="77"/>
    </location>
</feature>
<keyword evidence="1" id="KW-1133">Transmembrane helix</keyword>
<dbReference type="Proteomes" id="UP000198793">
    <property type="component" value="Unassembled WGS sequence"/>
</dbReference>
<keyword evidence="3" id="KW-1185">Reference proteome</keyword>
<dbReference type="EMBL" id="FNIT01000013">
    <property type="protein sequence ID" value="SDO78148.1"/>
    <property type="molecule type" value="Genomic_DNA"/>
</dbReference>
<dbReference type="Pfam" id="PF19600">
    <property type="entry name" value="DUF6105"/>
    <property type="match status" value="1"/>
</dbReference>
<accession>A0A1H0MCF0</accession>
<sequence>MRWFLLMWFAPMSFLALWLGLASNDINFGMLFFSRALYDHVFGLYAAALGVAPETLPPLVVRALVLDSLIVLSIFAFRRRRAIAAWFVAQRQRGSGPAKTASLSSAP</sequence>
<proteinExistence type="predicted"/>
<gene>
    <name evidence="2" type="ORF">SAMN05192530_11341</name>
</gene>
<reference evidence="2 3" key="1">
    <citation type="submission" date="2016-10" db="EMBL/GenBank/DDBJ databases">
        <authorList>
            <person name="de Groot N.N."/>
        </authorList>
    </citation>
    <scope>NUCLEOTIDE SEQUENCE [LARGE SCALE GENOMIC DNA]</scope>
    <source>
        <strain evidence="3">L7-484,KACC 16230,DSM 25025</strain>
    </source>
</reference>
<dbReference type="STRING" id="1166073.SAMN05192530_11341"/>